<keyword evidence="1" id="KW-1133">Transmembrane helix</keyword>
<protein>
    <submittedName>
        <fullName evidence="2">Uncharacterized protein</fullName>
    </submittedName>
</protein>
<accession>A0A3B5PUV7</accession>
<evidence type="ECO:0000313" key="2">
    <source>
        <dbReference type="Ensembl" id="ENSXMAP00000021774.1"/>
    </source>
</evidence>
<dbReference type="Ensembl" id="ENSXMAT00000039533.1">
    <property type="protein sequence ID" value="ENSXMAP00000021774.1"/>
    <property type="gene ID" value="ENSXMAG00000027434.1"/>
</dbReference>
<feature type="transmembrane region" description="Helical" evidence="1">
    <location>
        <begin position="89"/>
        <end position="107"/>
    </location>
</feature>
<proteinExistence type="predicted"/>
<sequence length="108" mass="12769">SPVCRRAHSSNLFFQFIHVFFSSYCFLLHLSLLSPFLRVSVQLRQSNKLNPSYCMFQNHLSVFPSAKHCFLERLTFVISDTVLVHFQVYSFYFFCFPVYICDCVLFSL</sequence>
<evidence type="ECO:0000313" key="3">
    <source>
        <dbReference type="Proteomes" id="UP000002852"/>
    </source>
</evidence>
<name>A0A3B5PUV7_XIPMA</name>
<keyword evidence="1" id="KW-0472">Membrane</keyword>
<feature type="transmembrane region" description="Helical" evidence="1">
    <location>
        <begin position="12"/>
        <end position="33"/>
    </location>
</feature>
<reference evidence="3" key="1">
    <citation type="submission" date="2012-01" db="EMBL/GenBank/DDBJ databases">
        <authorList>
            <person name="Walter R."/>
            <person name="Schartl M."/>
            <person name="Warren W."/>
        </authorList>
    </citation>
    <scope>NUCLEOTIDE SEQUENCE [LARGE SCALE GENOMIC DNA]</scope>
    <source>
        <strain evidence="3">JP 163 A</strain>
    </source>
</reference>
<keyword evidence="3" id="KW-1185">Reference proteome</keyword>
<evidence type="ECO:0000256" key="1">
    <source>
        <dbReference type="SAM" id="Phobius"/>
    </source>
</evidence>
<reference evidence="2" key="3">
    <citation type="submission" date="2025-08" db="UniProtKB">
        <authorList>
            <consortium name="Ensembl"/>
        </authorList>
    </citation>
    <scope>IDENTIFICATION</scope>
    <source>
        <strain evidence="2">JP 163 A</strain>
    </source>
</reference>
<keyword evidence="1" id="KW-0812">Transmembrane</keyword>
<reference evidence="3" key="2">
    <citation type="journal article" date="2013" name="Nat. Genet.">
        <title>The genome of the platyfish, Xiphophorus maculatus, provides insights into evolutionary adaptation and several complex traits.</title>
        <authorList>
            <person name="Schartl M."/>
            <person name="Walter R.B."/>
            <person name="Shen Y."/>
            <person name="Garcia T."/>
            <person name="Catchen J."/>
            <person name="Amores A."/>
            <person name="Braasch I."/>
            <person name="Chalopin D."/>
            <person name="Volff J.N."/>
            <person name="Lesch K.P."/>
            <person name="Bisazza A."/>
            <person name="Minx P."/>
            <person name="Hillier L."/>
            <person name="Wilson R.K."/>
            <person name="Fuerstenberg S."/>
            <person name="Boore J."/>
            <person name="Searle S."/>
            <person name="Postlethwait J.H."/>
            <person name="Warren W.C."/>
        </authorList>
    </citation>
    <scope>NUCLEOTIDE SEQUENCE [LARGE SCALE GENOMIC DNA]</scope>
    <source>
        <strain evidence="3">JP 163 A</strain>
    </source>
</reference>
<organism evidence="2 3">
    <name type="scientific">Xiphophorus maculatus</name>
    <name type="common">Southern platyfish</name>
    <name type="synonym">Platypoecilus maculatus</name>
    <dbReference type="NCBI Taxonomy" id="8083"/>
    <lineage>
        <taxon>Eukaryota</taxon>
        <taxon>Metazoa</taxon>
        <taxon>Chordata</taxon>
        <taxon>Craniata</taxon>
        <taxon>Vertebrata</taxon>
        <taxon>Euteleostomi</taxon>
        <taxon>Actinopterygii</taxon>
        <taxon>Neopterygii</taxon>
        <taxon>Teleostei</taxon>
        <taxon>Neoteleostei</taxon>
        <taxon>Acanthomorphata</taxon>
        <taxon>Ovalentaria</taxon>
        <taxon>Atherinomorphae</taxon>
        <taxon>Cyprinodontiformes</taxon>
        <taxon>Poeciliidae</taxon>
        <taxon>Poeciliinae</taxon>
        <taxon>Xiphophorus</taxon>
    </lineage>
</organism>
<reference evidence="2" key="4">
    <citation type="submission" date="2025-09" db="UniProtKB">
        <authorList>
            <consortium name="Ensembl"/>
        </authorList>
    </citation>
    <scope>IDENTIFICATION</scope>
    <source>
        <strain evidence="2">JP 163 A</strain>
    </source>
</reference>
<dbReference type="AlphaFoldDB" id="A0A3B5PUV7"/>
<dbReference type="Proteomes" id="UP000002852">
    <property type="component" value="Unassembled WGS sequence"/>
</dbReference>
<dbReference type="InParanoid" id="A0A3B5PUV7"/>